<sequence>MSGDKEMVKTVEFYFDFGSPASYLAWTQLPAIAAQSGAELVYRPVLLGGIHKATNNASPAAIPAKGAWMQIDLARFARRYDVQYTHNPHFPINTLMLMRAATGAQMHDEQLFLRYVSTVFRAMWEQPRNMGDLPTVHAVLEGADLDSALLLQFAEDPAVKERLKRETEAAVARGLFGAPTMFVGDEMFFGQDRLDFVKEALQ</sequence>
<reference evidence="3 4" key="1">
    <citation type="submission" date="2020-10" db="EMBL/GenBank/DDBJ databases">
        <authorList>
            <person name="Peeters C."/>
        </authorList>
    </citation>
    <scope>NUCLEOTIDE SEQUENCE [LARGE SCALE GENOMIC DNA]</scope>
    <source>
        <strain evidence="3 4">LMG 27952</strain>
    </source>
</reference>
<evidence type="ECO:0000259" key="2">
    <source>
        <dbReference type="Pfam" id="PF01323"/>
    </source>
</evidence>
<evidence type="ECO:0000256" key="1">
    <source>
        <dbReference type="PIRNR" id="PIRNR006386"/>
    </source>
</evidence>
<dbReference type="PANTHER" id="PTHR42943">
    <property type="entry name" value="GLUTATHIONE S-TRANSFERASE KAPPA"/>
    <property type="match status" value="1"/>
</dbReference>
<dbReference type="CDD" id="cd03022">
    <property type="entry name" value="DsbA_HCCA_Iso"/>
    <property type="match status" value="1"/>
</dbReference>
<dbReference type="Proteomes" id="UP000656319">
    <property type="component" value="Unassembled WGS sequence"/>
</dbReference>
<dbReference type="EC" id="5.99.1.4" evidence="1"/>
<keyword evidence="1 3" id="KW-0413">Isomerase</keyword>
<gene>
    <name evidence="3" type="primary">nsaD_1</name>
    <name evidence="3" type="ORF">LMG27952_02466</name>
</gene>
<feature type="domain" description="DSBA-like thioredoxin" evidence="2">
    <location>
        <begin position="10"/>
        <end position="202"/>
    </location>
</feature>
<accession>A0ABN7HPX5</accession>
<proteinExistence type="inferred from homology"/>
<dbReference type="InterPro" id="IPR014440">
    <property type="entry name" value="HCCAis_GSTk"/>
</dbReference>
<dbReference type="InterPro" id="IPR044087">
    <property type="entry name" value="NahD-like"/>
</dbReference>
<dbReference type="GO" id="GO:0018845">
    <property type="term" value="F:2-hydroxychromene-2-carboxylate isomerase activity"/>
    <property type="evidence" value="ECO:0007669"/>
    <property type="project" value="UniProtKB-EC"/>
</dbReference>
<evidence type="ECO:0000313" key="3">
    <source>
        <dbReference type="EMBL" id="CAD6530667.1"/>
    </source>
</evidence>
<dbReference type="PANTHER" id="PTHR42943:SF2">
    <property type="entry name" value="GLUTATHIONE S-TRANSFERASE KAPPA 1"/>
    <property type="match status" value="1"/>
</dbReference>
<protein>
    <recommendedName>
        <fullName evidence="1">2-hydroxychromene-2-carboxylate isomerase</fullName>
        <ecNumber evidence="1">5.99.1.4</ecNumber>
    </recommendedName>
</protein>
<keyword evidence="4" id="KW-1185">Reference proteome</keyword>
<evidence type="ECO:0000313" key="4">
    <source>
        <dbReference type="Proteomes" id="UP000656319"/>
    </source>
</evidence>
<comment type="caution">
    <text evidence="3">The sequence shown here is derived from an EMBL/GenBank/DDBJ whole genome shotgun (WGS) entry which is preliminary data.</text>
</comment>
<dbReference type="PIRSF" id="PIRSF006386">
    <property type="entry name" value="HCCAis_GSTk"/>
    <property type="match status" value="1"/>
</dbReference>
<comment type="similarity">
    <text evidence="1">Belongs to the GST superfamily. NadH family.</text>
</comment>
<comment type="catalytic activity">
    <reaction evidence="1">
        <text>2-hydroxychromene-2-carboxylate = (3E)-4-(2-hydroxyphenyl)-2-oxobut-3-enoate</text>
        <dbReference type="Rhea" id="RHEA:27401"/>
        <dbReference type="ChEBI" id="CHEBI:59350"/>
        <dbReference type="ChEBI" id="CHEBI:59353"/>
        <dbReference type="EC" id="5.99.1.4"/>
    </reaction>
</comment>
<dbReference type="Gene3D" id="3.40.30.10">
    <property type="entry name" value="Glutaredoxin"/>
    <property type="match status" value="1"/>
</dbReference>
<dbReference type="InterPro" id="IPR051924">
    <property type="entry name" value="GST_Kappa/NadH"/>
</dbReference>
<dbReference type="InterPro" id="IPR001853">
    <property type="entry name" value="DSBA-like_thioredoxin_dom"/>
</dbReference>
<name>A0ABN7HPX5_9BURK</name>
<dbReference type="EMBL" id="CAJHCQ010000005">
    <property type="protein sequence ID" value="CAD6530667.1"/>
    <property type="molecule type" value="Genomic_DNA"/>
</dbReference>
<dbReference type="Pfam" id="PF01323">
    <property type="entry name" value="DSBA"/>
    <property type="match status" value="1"/>
</dbReference>
<dbReference type="InterPro" id="IPR036249">
    <property type="entry name" value="Thioredoxin-like_sf"/>
</dbReference>
<organism evidence="3 4">
    <name type="scientific">Paraburkholderia hiiakae</name>
    <dbReference type="NCBI Taxonomy" id="1081782"/>
    <lineage>
        <taxon>Bacteria</taxon>
        <taxon>Pseudomonadati</taxon>
        <taxon>Pseudomonadota</taxon>
        <taxon>Betaproteobacteria</taxon>
        <taxon>Burkholderiales</taxon>
        <taxon>Burkholderiaceae</taxon>
        <taxon>Paraburkholderia</taxon>
    </lineage>
</organism>
<dbReference type="SUPFAM" id="SSF52833">
    <property type="entry name" value="Thioredoxin-like"/>
    <property type="match status" value="1"/>
</dbReference>